<dbReference type="Pfam" id="PF19833">
    <property type="entry name" value="RecG_dom3_C"/>
    <property type="match status" value="1"/>
</dbReference>
<dbReference type="Pfam" id="PF00271">
    <property type="entry name" value="Helicase_C"/>
    <property type="match status" value="1"/>
</dbReference>
<dbReference type="Gene3D" id="3.40.50.300">
    <property type="entry name" value="P-loop containing nucleotide triphosphate hydrolases"/>
    <property type="match status" value="2"/>
</dbReference>
<dbReference type="InterPro" id="IPR001650">
    <property type="entry name" value="Helicase_C-like"/>
</dbReference>
<comment type="function">
    <text evidence="13">Plays a critical role in recombination and DNA repair. Helps process Holliday junction intermediates to mature products by catalyzing branch migration. Has replication fork regression activity, unwinds stalled or blocked replication forks to make a HJ that can be resolved. Has a DNA unwinding activity characteristic of a DNA helicase with 3'-5' polarity.</text>
</comment>
<evidence type="ECO:0000256" key="12">
    <source>
        <dbReference type="ARBA" id="ARBA00048988"/>
    </source>
</evidence>
<gene>
    <name evidence="16" type="primary">recG</name>
    <name evidence="16" type="ORF">FHP25_03720</name>
</gene>
<dbReference type="Proteomes" id="UP000321638">
    <property type="component" value="Unassembled WGS sequence"/>
</dbReference>
<comment type="similarity">
    <text evidence="1 13">Belongs to the helicase family. RecG subfamily.</text>
</comment>
<accession>A0A5C8PTK2</accession>
<keyword evidence="2 13" id="KW-0547">Nucleotide-binding</keyword>
<evidence type="ECO:0000256" key="7">
    <source>
        <dbReference type="ARBA" id="ARBA00023125"/>
    </source>
</evidence>
<dbReference type="PROSITE" id="PS51192">
    <property type="entry name" value="HELICASE_ATP_BIND_1"/>
    <property type="match status" value="1"/>
</dbReference>
<dbReference type="RefSeq" id="WP_147845556.1">
    <property type="nucleotide sequence ID" value="NZ_VDUZ01000003.1"/>
</dbReference>
<dbReference type="GO" id="GO:0006281">
    <property type="term" value="P:DNA repair"/>
    <property type="evidence" value="ECO:0007669"/>
    <property type="project" value="UniProtKB-UniRule"/>
</dbReference>
<keyword evidence="7" id="KW-0238">DNA-binding</keyword>
<proteinExistence type="inferred from homology"/>
<evidence type="ECO:0000256" key="4">
    <source>
        <dbReference type="ARBA" id="ARBA00022801"/>
    </source>
</evidence>
<evidence type="ECO:0000256" key="3">
    <source>
        <dbReference type="ARBA" id="ARBA00022763"/>
    </source>
</evidence>
<dbReference type="Gene3D" id="2.40.50.140">
    <property type="entry name" value="Nucleic acid-binding proteins"/>
    <property type="match status" value="1"/>
</dbReference>
<evidence type="ECO:0000256" key="2">
    <source>
        <dbReference type="ARBA" id="ARBA00022741"/>
    </source>
</evidence>
<feature type="domain" description="Helicase ATP-binding" evidence="14">
    <location>
        <begin position="280"/>
        <end position="441"/>
    </location>
</feature>
<dbReference type="InterPro" id="IPR012340">
    <property type="entry name" value="NA-bd_OB-fold"/>
</dbReference>
<dbReference type="InterPro" id="IPR045562">
    <property type="entry name" value="RecG_dom3_C"/>
</dbReference>
<evidence type="ECO:0000256" key="1">
    <source>
        <dbReference type="ARBA" id="ARBA00007504"/>
    </source>
</evidence>
<evidence type="ECO:0000313" key="17">
    <source>
        <dbReference type="Proteomes" id="UP000321638"/>
    </source>
</evidence>
<evidence type="ECO:0000313" key="16">
    <source>
        <dbReference type="EMBL" id="TXL81648.1"/>
    </source>
</evidence>
<evidence type="ECO:0000259" key="15">
    <source>
        <dbReference type="PROSITE" id="PS51194"/>
    </source>
</evidence>
<reference evidence="16 17" key="1">
    <citation type="submission" date="2019-06" db="EMBL/GenBank/DDBJ databases">
        <title>New taxonomy in bacterial strain CC-CFT640, isolated from vineyard.</title>
        <authorList>
            <person name="Lin S.-Y."/>
            <person name="Tsai C.-F."/>
            <person name="Young C.-C."/>
        </authorList>
    </citation>
    <scope>NUCLEOTIDE SEQUENCE [LARGE SCALE GENOMIC DNA]</scope>
    <source>
        <strain evidence="16 17">CC-CFT640</strain>
    </source>
</reference>
<keyword evidence="10" id="KW-0413">Isomerase</keyword>
<dbReference type="AlphaFoldDB" id="A0A5C8PTK2"/>
<dbReference type="CDD" id="cd04488">
    <property type="entry name" value="RecG_wedge_OBF"/>
    <property type="match status" value="1"/>
</dbReference>
<evidence type="ECO:0000256" key="11">
    <source>
        <dbReference type="ARBA" id="ARBA00034617"/>
    </source>
</evidence>
<dbReference type="PANTHER" id="PTHR47964">
    <property type="entry name" value="ATP-DEPENDENT DNA HELICASE HOMOLOG RECG, CHLOROPLASTIC"/>
    <property type="match status" value="1"/>
</dbReference>
<keyword evidence="5 13" id="KW-0347">Helicase</keyword>
<dbReference type="GO" id="GO:0043138">
    <property type="term" value="F:3'-5' DNA helicase activity"/>
    <property type="evidence" value="ECO:0007669"/>
    <property type="project" value="UniProtKB-EC"/>
</dbReference>
<protein>
    <recommendedName>
        <fullName evidence="13">ATP-dependent DNA helicase RecG</fullName>
        <ecNumber evidence="13">5.6.2.4</ecNumber>
    </recommendedName>
</protein>
<evidence type="ECO:0000256" key="9">
    <source>
        <dbReference type="ARBA" id="ARBA00023204"/>
    </source>
</evidence>
<keyword evidence="17" id="KW-1185">Reference proteome</keyword>
<dbReference type="SUPFAM" id="SSF52540">
    <property type="entry name" value="P-loop containing nucleoside triphosphate hydrolases"/>
    <property type="match status" value="2"/>
</dbReference>
<dbReference type="InterPro" id="IPR011545">
    <property type="entry name" value="DEAD/DEAH_box_helicase_dom"/>
</dbReference>
<dbReference type="SUPFAM" id="SSF50249">
    <property type="entry name" value="Nucleic acid-binding proteins"/>
    <property type="match status" value="1"/>
</dbReference>
<dbReference type="EC" id="5.6.2.4" evidence="13"/>
<dbReference type="InterPro" id="IPR004609">
    <property type="entry name" value="ATP-dep_DNA_helicase_RecG"/>
</dbReference>
<dbReference type="SMART" id="SM00490">
    <property type="entry name" value="HELICc"/>
    <property type="match status" value="1"/>
</dbReference>
<evidence type="ECO:0000256" key="5">
    <source>
        <dbReference type="ARBA" id="ARBA00022806"/>
    </source>
</evidence>
<dbReference type="CDD" id="cd17992">
    <property type="entry name" value="DEXHc_RecG"/>
    <property type="match status" value="1"/>
</dbReference>
<evidence type="ECO:0000256" key="6">
    <source>
        <dbReference type="ARBA" id="ARBA00022840"/>
    </source>
</evidence>
<comment type="catalytic activity">
    <reaction evidence="11 13">
        <text>Couples ATP hydrolysis with the unwinding of duplex DNA by translocating in the 3'-5' direction.</text>
        <dbReference type="EC" id="5.6.2.4"/>
    </reaction>
</comment>
<dbReference type="GO" id="GO:0005524">
    <property type="term" value="F:ATP binding"/>
    <property type="evidence" value="ECO:0007669"/>
    <property type="project" value="UniProtKB-KW"/>
</dbReference>
<evidence type="ECO:0000256" key="8">
    <source>
        <dbReference type="ARBA" id="ARBA00023172"/>
    </source>
</evidence>
<keyword evidence="3 13" id="KW-0227">DNA damage</keyword>
<evidence type="ECO:0000259" key="14">
    <source>
        <dbReference type="PROSITE" id="PS51192"/>
    </source>
</evidence>
<dbReference type="NCBIfam" id="NF008165">
    <property type="entry name" value="PRK10917.1-3"/>
    <property type="match status" value="1"/>
</dbReference>
<dbReference type="NCBIfam" id="NF008164">
    <property type="entry name" value="PRK10917.1-2"/>
    <property type="match status" value="1"/>
</dbReference>
<comment type="catalytic activity">
    <reaction evidence="12 13">
        <text>ATP + H2O = ADP + phosphate + H(+)</text>
        <dbReference type="Rhea" id="RHEA:13065"/>
        <dbReference type="ChEBI" id="CHEBI:15377"/>
        <dbReference type="ChEBI" id="CHEBI:15378"/>
        <dbReference type="ChEBI" id="CHEBI:30616"/>
        <dbReference type="ChEBI" id="CHEBI:43474"/>
        <dbReference type="ChEBI" id="CHEBI:456216"/>
        <dbReference type="EC" id="5.6.2.4"/>
    </reaction>
</comment>
<dbReference type="EMBL" id="VDUZ01000003">
    <property type="protein sequence ID" value="TXL81648.1"/>
    <property type="molecule type" value="Genomic_DNA"/>
</dbReference>
<keyword evidence="4 13" id="KW-0378">Hydrolase</keyword>
<dbReference type="NCBIfam" id="NF008168">
    <property type="entry name" value="PRK10917.2-2"/>
    <property type="match status" value="1"/>
</dbReference>
<comment type="caution">
    <text evidence="16">The sequence shown here is derived from an EMBL/GenBank/DDBJ whole genome shotgun (WGS) entry which is preliminary data.</text>
</comment>
<dbReference type="OrthoDB" id="9804325at2"/>
<dbReference type="Pfam" id="PF00270">
    <property type="entry name" value="DEAD"/>
    <property type="match status" value="1"/>
</dbReference>
<dbReference type="InterPro" id="IPR014001">
    <property type="entry name" value="Helicase_ATP-bd"/>
</dbReference>
<evidence type="ECO:0000256" key="10">
    <source>
        <dbReference type="ARBA" id="ARBA00023235"/>
    </source>
</evidence>
<dbReference type="NCBIfam" id="TIGR00643">
    <property type="entry name" value="recG"/>
    <property type="match status" value="1"/>
</dbReference>
<dbReference type="InterPro" id="IPR047112">
    <property type="entry name" value="RecG/Mfd"/>
</dbReference>
<keyword evidence="6 13" id="KW-0067">ATP-binding</keyword>
<dbReference type="GO" id="GO:0003677">
    <property type="term" value="F:DNA binding"/>
    <property type="evidence" value="ECO:0007669"/>
    <property type="project" value="UniProtKB-KW"/>
</dbReference>
<name>A0A5C8PTK2_9HYPH</name>
<dbReference type="PANTHER" id="PTHR47964:SF1">
    <property type="entry name" value="ATP-DEPENDENT DNA HELICASE HOMOLOG RECG, CHLOROPLASTIC"/>
    <property type="match status" value="1"/>
</dbReference>
<dbReference type="GO" id="GO:0016887">
    <property type="term" value="F:ATP hydrolysis activity"/>
    <property type="evidence" value="ECO:0007669"/>
    <property type="project" value="RHEA"/>
</dbReference>
<keyword evidence="8 13" id="KW-0233">DNA recombination</keyword>
<feature type="domain" description="Helicase C-terminal" evidence="15">
    <location>
        <begin position="460"/>
        <end position="619"/>
    </location>
</feature>
<sequence>MRPPILNPLFAAPTALPGIGDKLSRLVTKLTGPHVVDLLWHLPYGVVDRRYAPTIAEARPGSVATITVTVREHAAPRTPRQPYRVWCEDDTGSLSLVFFHARTAWIQGLLPIGQQRVVSGRIELYNGQPQITHPDHVVTLGERDKLARVEPIYGLTAGLSPRPLGKAIEAALERTPALPEWLDPAWQKRQGWTDWLTALKAAHHPQSEEELHKSTPARQRLAFDELLASQLAITLVRNHTRTAQGRSVRGDGRLRAKVTAALPFTLTASQQAAVGEIVADMATPQRMARLLQGDVGSGKTIVALMAMLNAVEAGAQAALMAPTELLARQHHATMAPLAEAAGARLALLTGRDTAKRKREMLAGLEDGSVSLVVGTHALVQDDVVFRDLALTVIDEQHRFGVEQRLALAAKGEAVDLLAMTATPIPRTLMLAFYGDLDTSKLTEKPAGRKPIDTRTIGLDRLDEVVAGIGRRLAAGARVYWVCPLIAESEISDLAAAEERHALLARQFPGKVALVHGQMKGAERDAAMAAFAEGRAQILVATTVIEVGVDVPAATIMVIEHAERFGLAQLHQLRGRVGRGSEASTCLLLYATPLGETARARLAIMRETEDGFRIAEEDLKLRGAGELLGTRQSGLPEMRLADLSLHGELLQAARDDARLIVERDPTLASPRGEALRILLYLFARDAAVRTLRSG</sequence>
<dbReference type="PROSITE" id="PS51194">
    <property type="entry name" value="HELICASE_CTER"/>
    <property type="match status" value="1"/>
</dbReference>
<evidence type="ECO:0000256" key="13">
    <source>
        <dbReference type="RuleBase" id="RU363016"/>
    </source>
</evidence>
<keyword evidence="9 13" id="KW-0234">DNA repair</keyword>
<dbReference type="InterPro" id="IPR027417">
    <property type="entry name" value="P-loop_NTPase"/>
</dbReference>
<dbReference type="SMART" id="SM00487">
    <property type="entry name" value="DEXDc"/>
    <property type="match status" value="1"/>
</dbReference>
<organism evidence="16 17">
    <name type="scientific">Vineibacter terrae</name>
    <dbReference type="NCBI Taxonomy" id="2586908"/>
    <lineage>
        <taxon>Bacteria</taxon>
        <taxon>Pseudomonadati</taxon>
        <taxon>Pseudomonadota</taxon>
        <taxon>Alphaproteobacteria</taxon>
        <taxon>Hyphomicrobiales</taxon>
        <taxon>Vineibacter</taxon>
    </lineage>
</organism>
<dbReference type="GO" id="GO:0006310">
    <property type="term" value="P:DNA recombination"/>
    <property type="evidence" value="ECO:0007669"/>
    <property type="project" value="UniProtKB-UniRule"/>
</dbReference>